<proteinExistence type="predicted"/>
<evidence type="ECO:0000313" key="1">
    <source>
        <dbReference type="EMBL" id="QMT01201.1"/>
    </source>
</evidence>
<reference evidence="2" key="1">
    <citation type="submission" date="2020-07" db="EMBL/GenBank/DDBJ databases">
        <title>novel species isolated from the respiratory tract of Marmot.</title>
        <authorList>
            <person name="Zhang G."/>
        </authorList>
    </citation>
    <scope>NUCLEOTIDE SEQUENCE [LARGE SCALE GENOMIC DNA]</scope>
    <source>
        <strain evidence="2">686</strain>
    </source>
</reference>
<gene>
    <name evidence="1" type="ORF">H1R19_20510</name>
</gene>
<evidence type="ECO:0000313" key="2">
    <source>
        <dbReference type="Proteomes" id="UP000515663"/>
    </source>
</evidence>
<name>A0A7D7LTK8_9ACTN</name>
<sequence length="107" mass="11630">MPLGLIEQQLDQLASHLDQCAERFVEQQELLPPITGHRAWVLDTLTSNVRALAASDPESTARQIQDPAAVHADLVDDRIIRNAIRTQGGAATLGLPADLTRIELVTS</sequence>
<dbReference type="RefSeq" id="WP_219850013.1">
    <property type="nucleotide sequence ID" value="NZ_CP059491.1"/>
</dbReference>
<dbReference type="EMBL" id="CP059491">
    <property type="protein sequence ID" value="QMT01201.1"/>
    <property type="molecule type" value="Genomic_DNA"/>
</dbReference>
<protein>
    <submittedName>
        <fullName evidence="1">Uncharacterized protein</fullName>
    </submittedName>
</protein>
<keyword evidence="2" id="KW-1185">Reference proteome</keyword>
<organism evidence="1 2">
    <name type="scientific">Gordonia jinghuaiqii</name>
    <dbReference type="NCBI Taxonomy" id="2758710"/>
    <lineage>
        <taxon>Bacteria</taxon>
        <taxon>Bacillati</taxon>
        <taxon>Actinomycetota</taxon>
        <taxon>Actinomycetes</taxon>
        <taxon>Mycobacteriales</taxon>
        <taxon>Gordoniaceae</taxon>
        <taxon>Gordonia</taxon>
    </lineage>
</organism>
<accession>A0A7D7LTK8</accession>
<dbReference type="Proteomes" id="UP000515663">
    <property type="component" value="Chromosome"/>
</dbReference>
<dbReference type="AlphaFoldDB" id="A0A7D7LTK8"/>
<dbReference type="KEGG" id="gji:H1R19_20510"/>